<gene>
    <name evidence="1" type="ORF">NDU88_008066</name>
</gene>
<accession>A0AAV7N8M8</accession>
<name>A0AAV7N8M8_PLEWA</name>
<evidence type="ECO:0000313" key="2">
    <source>
        <dbReference type="Proteomes" id="UP001066276"/>
    </source>
</evidence>
<dbReference type="Proteomes" id="UP001066276">
    <property type="component" value="Chromosome 9"/>
</dbReference>
<organism evidence="1 2">
    <name type="scientific">Pleurodeles waltl</name>
    <name type="common">Iberian ribbed newt</name>
    <dbReference type="NCBI Taxonomy" id="8319"/>
    <lineage>
        <taxon>Eukaryota</taxon>
        <taxon>Metazoa</taxon>
        <taxon>Chordata</taxon>
        <taxon>Craniata</taxon>
        <taxon>Vertebrata</taxon>
        <taxon>Euteleostomi</taxon>
        <taxon>Amphibia</taxon>
        <taxon>Batrachia</taxon>
        <taxon>Caudata</taxon>
        <taxon>Salamandroidea</taxon>
        <taxon>Salamandridae</taxon>
        <taxon>Pleurodelinae</taxon>
        <taxon>Pleurodeles</taxon>
    </lineage>
</organism>
<comment type="caution">
    <text evidence="1">The sequence shown here is derived from an EMBL/GenBank/DDBJ whole genome shotgun (WGS) entry which is preliminary data.</text>
</comment>
<reference evidence="1" key="1">
    <citation type="journal article" date="2022" name="bioRxiv">
        <title>Sequencing and chromosome-scale assembly of the giantPleurodeles waltlgenome.</title>
        <authorList>
            <person name="Brown T."/>
            <person name="Elewa A."/>
            <person name="Iarovenko S."/>
            <person name="Subramanian E."/>
            <person name="Araus A.J."/>
            <person name="Petzold A."/>
            <person name="Susuki M."/>
            <person name="Suzuki K.-i.T."/>
            <person name="Hayashi T."/>
            <person name="Toyoda A."/>
            <person name="Oliveira C."/>
            <person name="Osipova E."/>
            <person name="Leigh N.D."/>
            <person name="Simon A."/>
            <person name="Yun M.H."/>
        </authorList>
    </citation>
    <scope>NUCLEOTIDE SEQUENCE</scope>
    <source>
        <strain evidence="1">20211129_DDA</strain>
        <tissue evidence="1">Liver</tissue>
    </source>
</reference>
<sequence>MDGLPCGLPQPHRGPRDGLEGCGCPSWLLAAARPHFTLSVARGAAEWAKPGRLSSESIMWLEQACGAQSGPARCVRECVR</sequence>
<evidence type="ECO:0000313" key="1">
    <source>
        <dbReference type="EMBL" id="KAJ1110718.1"/>
    </source>
</evidence>
<dbReference type="EMBL" id="JANPWB010000013">
    <property type="protein sequence ID" value="KAJ1110718.1"/>
    <property type="molecule type" value="Genomic_DNA"/>
</dbReference>
<dbReference type="AlphaFoldDB" id="A0AAV7N8M8"/>
<protein>
    <submittedName>
        <fullName evidence="1">Uncharacterized protein</fullName>
    </submittedName>
</protein>
<keyword evidence="2" id="KW-1185">Reference proteome</keyword>
<proteinExistence type="predicted"/>